<dbReference type="PANTHER" id="PTHR35153:SF1">
    <property type="entry name" value="COILED-COIL DOMAIN-CONTAINING PROTEIN 154"/>
    <property type="match status" value="1"/>
</dbReference>
<protein>
    <submittedName>
        <fullName evidence="2">Uncharacterized protein LOC116958184</fullName>
    </submittedName>
</protein>
<dbReference type="Proteomes" id="UP001318040">
    <property type="component" value="Chromosome 3"/>
</dbReference>
<keyword evidence="1" id="KW-1185">Reference proteome</keyword>
<organism evidence="1 2">
    <name type="scientific">Petromyzon marinus</name>
    <name type="common">Sea lamprey</name>
    <dbReference type="NCBI Taxonomy" id="7757"/>
    <lineage>
        <taxon>Eukaryota</taxon>
        <taxon>Metazoa</taxon>
        <taxon>Chordata</taxon>
        <taxon>Craniata</taxon>
        <taxon>Vertebrata</taxon>
        <taxon>Cyclostomata</taxon>
        <taxon>Hyperoartia</taxon>
        <taxon>Petromyzontiformes</taxon>
        <taxon>Petromyzontidae</taxon>
        <taxon>Petromyzon</taxon>
    </lineage>
</organism>
<dbReference type="AlphaFoldDB" id="A0AAJ7UHR0"/>
<gene>
    <name evidence="2" type="primary">LOC116958184</name>
</gene>
<dbReference type="PANTHER" id="PTHR35153">
    <property type="entry name" value="COILED-COIL DOMAIN-CONTAINING PROTEIN 154"/>
    <property type="match status" value="1"/>
</dbReference>
<dbReference type="KEGG" id="pmrn:116958184"/>
<sequence length="288" mass="32666">MDGPQTPRHCGERGQLLDRCVSINDRYNNLQQQTKKIVANVYVLIVPRKRLADIREDVGERRRGEVDLRRSLAELARESRQTRGHLEDQAAALQLLHAEMRQLIRRSDVEARSAVETLQRISGERHVTEYSSNHLKSMLEHRFSDIHNALLDIRNKQAMVESEKRSLIQTMEARLNELSTAQVEHDRRHAETLQALRGHIEERQQETEGQGALMQVFGVPSNATSCSPTSHNDALRFVQCSTATSKLFYLAVQLCPTLSYLGSQAGLTLDSDWMGDHLAQKTGVMGYT</sequence>
<dbReference type="InterPro" id="IPR029512">
    <property type="entry name" value="CCDC154"/>
</dbReference>
<proteinExistence type="predicted"/>
<evidence type="ECO:0000313" key="2">
    <source>
        <dbReference type="RefSeq" id="XP_032836575.1"/>
    </source>
</evidence>
<dbReference type="Pfam" id="PF15450">
    <property type="entry name" value="CCDC154"/>
    <property type="match status" value="1"/>
</dbReference>
<evidence type="ECO:0000313" key="1">
    <source>
        <dbReference type="Proteomes" id="UP001318040"/>
    </source>
</evidence>
<dbReference type="RefSeq" id="XP_032836575.1">
    <property type="nucleotide sequence ID" value="XM_032980684.1"/>
</dbReference>
<reference evidence="2" key="1">
    <citation type="submission" date="2025-08" db="UniProtKB">
        <authorList>
            <consortium name="RefSeq"/>
        </authorList>
    </citation>
    <scope>IDENTIFICATION</scope>
    <source>
        <tissue evidence="2">Sperm</tissue>
    </source>
</reference>
<accession>A0AAJ7UHR0</accession>
<name>A0AAJ7UHR0_PETMA</name>